<feature type="transmembrane region" description="Helical" evidence="2">
    <location>
        <begin position="162"/>
        <end position="181"/>
    </location>
</feature>
<name>A0A859QGL8_9HYPH</name>
<dbReference type="Proteomes" id="UP000510721">
    <property type="component" value="Plasmid pEmeITTGR7c"/>
</dbReference>
<dbReference type="GO" id="GO:0016874">
    <property type="term" value="F:ligase activity"/>
    <property type="evidence" value="ECO:0007669"/>
    <property type="project" value="UniProtKB-KW"/>
</dbReference>
<proteinExistence type="predicted"/>
<keyword evidence="3" id="KW-0614">Plasmid</keyword>
<evidence type="ECO:0000256" key="1">
    <source>
        <dbReference type="SAM" id="MobiDB-lite"/>
    </source>
</evidence>
<dbReference type="InterPro" id="IPR051533">
    <property type="entry name" value="WaaL-like"/>
</dbReference>
<organism evidence="3 4">
    <name type="scientific">Sinorhizobium mexicanum</name>
    <dbReference type="NCBI Taxonomy" id="375549"/>
    <lineage>
        <taxon>Bacteria</taxon>
        <taxon>Pseudomonadati</taxon>
        <taxon>Pseudomonadota</taxon>
        <taxon>Alphaproteobacteria</taxon>
        <taxon>Hyphomicrobiales</taxon>
        <taxon>Rhizobiaceae</taxon>
        <taxon>Sinorhizobium/Ensifer group</taxon>
        <taxon>Sinorhizobium</taxon>
    </lineage>
</organism>
<keyword evidence="2" id="KW-0812">Transmembrane</keyword>
<dbReference type="PANTHER" id="PTHR37422:SF13">
    <property type="entry name" value="LIPOPOLYSACCHARIDE BIOSYNTHESIS PROTEIN PA4999-RELATED"/>
    <property type="match status" value="1"/>
</dbReference>
<evidence type="ECO:0000256" key="2">
    <source>
        <dbReference type="SAM" id="Phobius"/>
    </source>
</evidence>
<feature type="region of interest" description="Disordered" evidence="1">
    <location>
        <begin position="395"/>
        <end position="425"/>
    </location>
</feature>
<dbReference type="EMBL" id="CP041241">
    <property type="protein sequence ID" value="QLL65813.1"/>
    <property type="molecule type" value="Genomic_DNA"/>
</dbReference>
<feature type="compositionally biased region" description="Basic and acidic residues" evidence="1">
    <location>
        <begin position="467"/>
        <end position="479"/>
    </location>
</feature>
<dbReference type="KEGG" id="emx:FKV68_31555"/>
<dbReference type="PANTHER" id="PTHR37422">
    <property type="entry name" value="TEICHURONIC ACID BIOSYNTHESIS PROTEIN TUAE"/>
    <property type="match status" value="1"/>
</dbReference>
<dbReference type="AlphaFoldDB" id="A0A859QGL8"/>
<feature type="region of interest" description="Disordered" evidence="1">
    <location>
        <begin position="445"/>
        <end position="489"/>
    </location>
</feature>
<keyword evidence="4" id="KW-1185">Reference proteome</keyword>
<keyword evidence="2" id="KW-1133">Transmembrane helix</keyword>
<sequence length="489" mass="55005">MFLLSLFLPWTIKLGSLALSPYRIVLIAMVVPCLLRWAGGKAGRVRVPDVLLFLYCFWSAISLMVAHGFQQSIEPAGILFIETVGTYLLARTYIRDANDFYGVVRLLFLVVAVLAPFAILEALSNRAILLELFSAVLPSQPVAITESRWGLRRVQGTLDHPILFGVVCGSILALVHLVLGYRQKSHSKWTKSGIVAVTSFLALSSGPLTALIFQALMLAWNCLLRSYVHRWKILLAPLVSLYVLIAIASNQSVPEFFITHFSFDTYSAGYRVLIWTFGSASVLNHPLFGVGFNRWDRPLWMPESIDMFWLTHAIYYGLPGAVLMIISFLALLYQVSVQQSADERLNEYRTAYLIAMGSFFLVGWTVHFWNATYVLFVFLWASGAWMLNVRAPTADKRNPRSKTEARRGQRRLLENSVQTRSPRDEVKAASVAARFSIGCKREALADTAQPTHTPDEGSPLFSAANRRPADLRSVREKAQRGKRPRPRIY</sequence>
<keyword evidence="3" id="KW-0436">Ligase</keyword>
<feature type="transmembrane region" description="Helical" evidence="2">
    <location>
        <begin position="50"/>
        <end position="69"/>
    </location>
</feature>
<dbReference type="RefSeq" id="WP_180942710.1">
    <property type="nucleotide sequence ID" value="NZ_CP041241.1"/>
</dbReference>
<keyword evidence="2" id="KW-0472">Membrane</keyword>
<feature type="transmembrane region" description="Helical" evidence="2">
    <location>
        <begin position="373"/>
        <end position="391"/>
    </location>
</feature>
<reference evidence="3 4" key="1">
    <citation type="submission" date="2019-06" db="EMBL/GenBank/DDBJ databases">
        <title>Complete genome sequence of Ensifer mexicanus ITTG R7 isolated from nodules of Acacia angustissima (Mill.) Kuntze.</title>
        <authorList>
            <person name="Rincon-Rosales R."/>
            <person name="Rogel M.A."/>
            <person name="Guerrero G."/>
            <person name="Rincon-Molina C.I."/>
            <person name="Lopez-Lopez A."/>
            <person name="Martinez-Romero E."/>
        </authorList>
    </citation>
    <scope>NUCLEOTIDE SEQUENCE [LARGE SCALE GENOMIC DNA]</scope>
    <source>
        <strain evidence="3 4">ITTG R7</strain>
        <plasmid evidence="4">pemeittgr7c</plasmid>
    </source>
</reference>
<feature type="transmembrane region" description="Helical" evidence="2">
    <location>
        <begin position="75"/>
        <end position="94"/>
    </location>
</feature>
<feature type="transmembrane region" description="Helical" evidence="2">
    <location>
        <begin position="20"/>
        <end position="38"/>
    </location>
</feature>
<accession>A0A859QGL8</accession>
<geneLocation type="plasmid" evidence="4">
    <name>pemeittgr7c</name>
</geneLocation>
<feature type="transmembrane region" description="Helical" evidence="2">
    <location>
        <begin position="231"/>
        <end position="249"/>
    </location>
</feature>
<feature type="transmembrane region" description="Helical" evidence="2">
    <location>
        <begin position="348"/>
        <end position="367"/>
    </location>
</feature>
<feature type="transmembrane region" description="Helical" evidence="2">
    <location>
        <begin position="270"/>
        <end position="293"/>
    </location>
</feature>
<evidence type="ECO:0000313" key="4">
    <source>
        <dbReference type="Proteomes" id="UP000510721"/>
    </source>
</evidence>
<gene>
    <name evidence="3" type="ORF">FKV68_31555</name>
</gene>
<feature type="transmembrane region" description="Helical" evidence="2">
    <location>
        <begin position="313"/>
        <end position="336"/>
    </location>
</feature>
<feature type="compositionally biased region" description="Basic and acidic residues" evidence="1">
    <location>
        <begin position="395"/>
        <end position="413"/>
    </location>
</feature>
<feature type="transmembrane region" description="Helical" evidence="2">
    <location>
        <begin position="193"/>
        <end position="219"/>
    </location>
</feature>
<feature type="compositionally biased region" description="Basic residues" evidence="1">
    <location>
        <begin position="480"/>
        <end position="489"/>
    </location>
</feature>
<feature type="transmembrane region" description="Helical" evidence="2">
    <location>
        <begin position="106"/>
        <end position="124"/>
    </location>
</feature>
<evidence type="ECO:0000313" key="3">
    <source>
        <dbReference type="EMBL" id="QLL65813.1"/>
    </source>
</evidence>
<protein>
    <submittedName>
        <fullName evidence="3">O-antigen ligase family protein</fullName>
    </submittedName>
</protein>